<accession>A0A812SCH3</accession>
<feature type="domain" description="HNH" evidence="2">
    <location>
        <begin position="495"/>
        <end position="539"/>
    </location>
</feature>
<gene>
    <name evidence="3" type="primary">pfh1</name>
    <name evidence="3" type="ORF">SNAT2548_LOCUS26582</name>
</gene>
<dbReference type="AlphaFoldDB" id="A0A812SCH3"/>
<comment type="caution">
    <text evidence="3">The sequence shown here is derived from an EMBL/GenBank/DDBJ whole genome shotgun (WGS) entry which is preliminary data.</text>
</comment>
<dbReference type="Proteomes" id="UP000604046">
    <property type="component" value="Unassembled WGS sequence"/>
</dbReference>
<dbReference type="SUPFAM" id="SSF52540">
    <property type="entry name" value="P-loop containing nucleoside triphosphate hydrolases"/>
    <property type="match status" value="1"/>
</dbReference>
<dbReference type="EMBL" id="CAJNDS010002435">
    <property type="protein sequence ID" value="CAE7473146.1"/>
    <property type="molecule type" value="Genomic_DNA"/>
</dbReference>
<dbReference type="Pfam" id="PF13604">
    <property type="entry name" value="AAA_30"/>
    <property type="match status" value="1"/>
</dbReference>
<evidence type="ECO:0000256" key="1">
    <source>
        <dbReference type="SAM" id="MobiDB-lite"/>
    </source>
</evidence>
<dbReference type="OrthoDB" id="444263at2759"/>
<dbReference type="Gene3D" id="3.40.50.300">
    <property type="entry name" value="P-loop containing nucleotide triphosphate hydrolases"/>
    <property type="match status" value="1"/>
</dbReference>
<reference evidence="3" key="1">
    <citation type="submission" date="2021-02" db="EMBL/GenBank/DDBJ databases">
        <authorList>
            <person name="Dougan E. K."/>
            <person name="Rhodes N."/>
            <person name="Thang M."/>
            <person name="Chan C."/>
        </authorList>
    </citation>
    <scope>NUCLEOTIDE SEQUENCE</scope>
</reference>
<name>A0A812SCH3_9DINO</name>
<dbReference type="CDD" id="cd00085">
    <property type="entry name" value="HNHc"/>
    <property type="match status" value="1"/>
</dbReference>
<dbReference type="Gene3D" id="1.10.30.50">
    <property type="match status" value="1"/>
</dbReference>
<proteinExistence type="predicted"/>
<dbReference type="InterPro" id="IPR027417">
    <property type="entry name" value="P-loop_NTPase"/>
</dbReference>
<evidence type="ECO:0000313" key="4">
    <source>
        <dbReference type="Proteomes" id="UP000604046"/>
    </source>
</evidence>
<organism evidence="3 4">
    <name type="scientific">Symbiodinium natans</name>
    <dbReference type="NCBI Taxonomy" id="878477"/>
    <lineage>
        <taxon>Eukaryota</taxon>
        <taxon>Sar</taxon>
        <taxon>Alveolata</taxon>
        <taxon>Dinophyceae</taxon>
        <taxon>Suessiales</taxon>
        <taxon>Symbiodiniaceae</taxon>
        <taxon>Symbiodinium</taxon>
    </lineage>
</organism>
<dbReference type="GO" id="GO:0003676">
    <property type="term" value="F:nucleic acid binding"/>
    <property type="evidence" value="ECO:0007669"/>
    <property type="project" value="InterPro"/>
</dbReference>
<evidence type="ECO:0000313" key="3">
    <source>
        <dbReference type="EMBL" id="CAE7473146.1"/>
    </source>
</evidence>
<protein>
    <submittedName>
        <fullName evidence="3">Pfh1 protein</fullName>
    </submittedName>
</protein>
<dbReference type="GO" id="GO:0008270">
    <property type="term" value="F:zinc ion binding"/>
    <property type="evidence" value="ECO:0007669"/>
    <property type="project" value="InterPro"/>
</dbReference>
<dbReference type="InterPro" id="IPR002711">
    <property type="entry name" value="HNH"/>
</dbReference>
<dbReference type="Pfam" id="PF01844">
    <property type="entry name" value="HNH"/>
    <property type="match status" value="1"/>
</dbReference>
<evidence type="ECO:0000259" key="2">
    <source>
        <dbReference type="Pfam" id="PF01844"/>
    </source>
</evidence>
<sequence length="1067" mass="121249">MPGGADAFGGRDFFCGLLEIMSWMQQREAIRRAADAGARPRISAQGSQLLPLRDHRLQSVLLSRPNGQLTRAGQFFFGLTGRRPPNRQFDEAQPLIRDGASDYILMRGGTRKLVRTLQPNGQYHVTKLGKAFFKDKYTEWLAHVPVIIRGRRRNGNPYERHDYLPVITLELGLSRQNDAWSEAQVARNVKEAVLRQLGQPGEGEPIYMISGEVYFLHPTNEWAYSSSSMQVIDNRVDTQIRLRQPLGALREVSYQLFAGDQILASAFEERRDMLCVPQQLAELLKLPLQDVLEDFNSICPGNWQQRGVSPAEIRTFCVWRNAPMFYVDCRGRLLDSFQPTEKEERAVAFTSWNGHAFFYRSARAVASCDESEQRPRYRRLRRDTPVPEFKDWQPWDGEIGSGYFWTEDIRGVSMRGLCEWSSLRLRVRGGADCVIRELCEDAAVLQQWTERLGVPYRGQRLAGASLEVFLHLLQGRREDTRSRREELLAQQQGMCKLCGAPIALGTFEIDHVIPVSQSFAGQQLELQALCLECHRTKTSLEGNHSTTLESRFCRFVYQHYGIDVRRCRKNGLANARFPLPVFSPLDCIVADLTWVELPCDRGAGQVEPLQVEPGRHRARRPALVLERMEQNWPEGEEHYAKLAINSLRIEFVYSMKTSNHEVDGEGCSWRQTFTDSAGRRHWDHIFVTELLSNSSYRPIHDYIMGAEYVAVARIRQALADVPKRYLKSIKTDCLVMQDVPKKHRPAVERLLQMSHRDGTPVYRYEEVAGLKGQYREPSMEAEPIRAKPPCRVEDPVEHCLDGESLLLTGFPGTGKTHLAKKIVEALREHGNTVHIITKTHAAVQNVGLGAQTADHWVRRNVRDGHCSATWLVIAELTQLDTSLWADIACLSLNKKIRFLLLGDFRQLPAVLDSFAGAEVCKELKDSQLLHDLAGGWCHELSERWRFDERIFEFLTWLRVDEPEQVPLPEGVREARRRFPRRGEPDVSLVISHAKRLQINERENRRLAPADALLVQYEARGAECAADHEGLAGAAAHRGRAEGAEGNLPDRGGGGAWRAASPLRARSC</sequence>
<dbReference type="InterPro" id="IPR003615">
    <property type="entry name" value="HNH_nuc"/>
</dbReference>
<keyword evidence="4" id="KW-1185">Reference proteome</keyword>
<dbReference type="GO" id="GO:0004519">
    <property type="term" value="F:endonuclease activity"/>
    <property type="evidence" value="ECO:0007669"/>
    <property type="project" value="InterPro"/>
</dbReference>
<feature type="region of interest" description="Disordered" evidence="1">
    <location>
        <begin position="1035"/>
        <end position="1067"/>
    </location>
</feature>